<protein>
    <submittedName>
        <fullName evidence="7">AcrR family transcriptional regulator</fullName>
    </submittedName>
</protein>
<evidence type="ECO:0000313" key="8">
    <source>
        <dbReference type="Proteomes" id="UP000578449"/>
    </source>
</evidence>
<name>A0A840PPT8_9ACTN</name>
<dbReference type="Pfam" id="PF00440">
    <property type="entry name" value="TetR_N"/>
    <property type="match status" value="1"/>
</dbReference>
<feature type="region of interest" description="Disordered" evidence="5">
    <location>
        <begin position="1"/>
        <end position="23"/>
    </location>
</feature>
<feature type="domain" description="HTH tetR-type" evidence="6">
    <location>
        <begin position="22"/>
        <end position="82"/>
    </location>
</feature>
<proteinExistence type="predicted"/>
<gene>
    <name evidence="7" type="ORF">HNP84_009848</name>
</gene>
<dbReference type="GO" id="GO:0003700">
    <property type="term" value="F:DNA-binding transcription factor activity"/>
    <property type="evidence" value="ECO:0007669"/>
    <property type="project" value="TreeGrafter"/>
</dbReference>
<accession>A0A840PPT8</accession>
<dbReference type="PRINTS" id="PR00455">
    <property type="entry name" value="HTHTETR"/>
</dbReference>
<dbReference type="Proteomes" id="UP000578449">
    <property type="component" value="Unassembled WGS sequence"/>
</dbReference>
<evidence type="ECO:0000256" key="2">
    <source>
        <dbReference type="ARBA" id="ARBA00023125"/>
    </source>
</evidence>
<keyword evidence="3" id="KW-0804">Transcription</keyword>
<dbReference type="SUPFAM" id="SSF46689">
    <property type="entry name" value="Homeodomain-like"/>
    <property type="match status" value="1"/>
</dbReference>
<dbReference type="PROSITE" id="PS50977">
    <property type="entry name" value="HTH_TETR_2"/>
    <property type="match status" value="1"/>
</dbReference>
<dbReference type="AlphaFoldDB" id="A0A840PPT8"/>
<feature type="DNA-binding region" description="H-T-H motif" evidence="4">
    <location>
        <begin position="45"/>
        <end position="64"/>
    </location>
</feature>
<dbReference type="InterPro" id="IPR041678">
    <property type="entry name" value="TetR_C_16"/>
</dbReference>
<evidence type="ECO:0000256" key="5">
    <source>
        <dbReference type="SAM" id="MobiDB-lite"/>
    </source>
</evidence>
<dbReference type="RefSeq" id="WP_221337683.1">
    <property type="nucleotide sequence ID" value="NZ_BAABIX010000043.1"/>
</dbReference>
<dbReference type="Gene3D" id="1.10.357.10">
    <property type="entry name" value="Tetracycline Repressor, domain 2"/>
    <property type="match status" value="1"/>
</dbReference>
<dbReference type="InterPro" id="IPR050109">
    <property type="entry name" value="HTH-type_TetR-like_transc_reg"/>
</dbReference>
<dbReference type="Pfam" id="PF17920">
    <property type="entry name" value="TetR_C_16"/>
    <property type="match status" value="1"/>
</dbReference>
<dbReference type="InterPro" id="IPR001647">
    <property type="entry name" value="HTH_TetR"/>
</dbReference>
<evidence type="ECO:0000256" key="1">
    <source>
        <dbReference type="ARBA" id="ARBA00023015"/>
    </source>
</evidence>
<organism evidence="7 8">
    <name type="scientific">Thermocatellispora tengchongensis</name>
    <dbReference type="NCBI Taxonomy" id="1073253"/>
    <lineage>
        <taxon>Bacteria</taxon>
        <taxon>Bacillati</taxon>
        <taxon>Actinomycetota</taxon>
        <taxon>Actinomycetes</taxon>
        <taxon>Streptosporangiales</taxon>
        <taxon>Streptosporangiaceae</taxon>
        <taxon>Thermocatellispora</taxon>
    </lineage>
</organism>
<comment type="caution">
    <text evidence="7">The sequence shown here is derived from an EMBL/GenBank/DDBJ whole genome shotgun (WGS) entry which is preliminary data.</text>
</comment>
<dbReference type="SUPFAM" id="SSF48498">
    <property type="entry name" value="Tetracyclin repressor-like, C-terminal domain"/>
    <property type="match status" value="1"/>
</dbReference>
<dbReference type="InterPro" id="IPR036271">
    <property type="entry name" value="Tet_transcr_reg_TetR-rel_C_sf"/>
</dbReference>
<evidence type="ECO:0000313" key="7">
    <source>
        <dbReference type="EMBL" id="MBB5140083.1"/>
    </source>
</evidence>
<keyword evidence="2 4" id="KW-0238">DNA-binding</keyword>
<keyword evidence="8" id="KW-1185">Reference proteome</keyword>
<evidence type="ECO:0000256" key="3">
    <source>
        <dbReference type="ARBA" id="ARBA00023163"/>
    </source>
</evidence>
<keyword evidence="1" id="KW-0805">Transcription regulation</keyword>
<dbReference type="InterPro" id="IPR009057">
    <property type="entry name" value="Homeodomain-like_sf"/>
</dbReference>
<dbReference type="PANTHER" id="PTHR30055:SF234">
    <property type="entry name" value="HTH-TYPE TRANSCRIPTIONAL REGULATOR BETI"/>
    <property type="match status" value="1"/>
</dbReference>
<evidence type="ECO:0000259" key="6">
    <source>
        <dbReference type="PROSITE" id="PS50977"/>
    </source>
</evidence>
<dbReference type="GO" id="GO:0000976">
    <property type="term" value="F:transcription cis-regulatory region binding"/>
    <property type="evidence" value="ECO:0007669"/>
    <property type="project" value="TreeGrafter"/>
</dbReference>
<reference evidence="7 8" key="1">
    <citation type="submission" date="2020-08" db="EMBL/GenBank/DDBJ databases">
        <title>Genomic Encyclopedia of Type Strains, Phase IV (KMG-IV): sequencing the most valuable type-strain genomes for metagenomic binning, comparative biology and taxonomic classification.</title>
        <authorList>
            <person name="Goeker M."/>
        </authorList>
    </citation>
    <scope>NUCLEOTIDE SEQUENCE [LARGE SCALE GENOMIC DNA]</scope>
    <source>
        <strain evidence="7 8">DSM 45615</strain>
    </source>
</reference>
<evidence type="ECO:0000256" key="4">
    <source>
        <dbReference type="PROSITE-ProRule" id="PRU00335"/>
    </source>
</evidence>
<dbReference type="Gene3D" id="1.10.10.60">
    <property type="entry name" value="Homeodomain-like"/>
    <property type="match status" value="1"/>
</dbReference>
<sequence length="208" mass="22569">MTEIAEQRPRAARTSGRRTGSPQTRAAILDAAMRSFADKGYPGTTIRAVARAAGVDPALVMHFFGSKDGLFVEAIRTGLPVREMHGAIDGDPAGLGERLVRRYLGLWEDPATGWRMYALLHSAASAPPAADLIRNFMVAEMLIPMTRYLRCDHAETRALLAASQLVGLGMVRYALKIEPLSALPREQLIACVAPTLQRYLTGDLPLTG</sequence>
<dbReference type="PANTHER" id="PTHR30055">
    <property type="entry name" value="HTH-TYPE TRANSCRIPTIONAL REGULATOR RUTR"/>
    <property type="match status" value="1"/>
</dbReference>
<dbReference type="EMBL" id="JACHGN010000036">
    <property type="protein sequence ID" value="MBB5140083.1"/>
    <property type="molecule type" value="Genomic_DNA"/>
</dbReference>